<evidence type="ECO:0000313" key="3">
    <source>
        <dbReference type="Proteomes" id="UP000184241"/>
    </source>
</evidence>
<gene>
    <name evidence="2" type="ORF">SAMN02745941_00354</name>
</gene>
<organism evidence="2 3">
    <name type="scientific">Clostridium intestinale DSM 6191</name>
    <dbReference type="NCBI Taxonomy" id="1121320"/>
    <lineage>
        <taxon>Bacteria</taxon>
        <taxon>Bacillati</taxon>
        <taxon>Bacillota</taxon>
        <taxon>Clostridia</taxon>
        <taxon>Eubacteriales</taxon>
        <taxon>Clostridiaceae</taxon>
        <taxon>Clostridium</taxon>
    </lineage>
</organism>
<dbReference type="Pfam" id="PF16079">
    <property type="entry name" value="Phage_holin_5_2"/>
    <property type="match status" value="1"/>
</dbReference>
<dbReference type="Proteomes" id="UP000184241">
    <property type="component" value="Unassembled WGS sequence"/>
</dbReference>
<protein>
    <submittedName>
        <fullName evidence="2">Phage holin family Hol44, holin superfamily V</fullName>
    </submittedName>
</protein>
<feature type="transmembrane region" description="Helical" evidence="1">
    <location>
        <begin position="35"/>
        <end position="52"/>
    </location>
</feature>
<dbReference type="RefSeq" id="WP_073016072.1">
    <property type="nucleotide sequence ID" value="NZ_FQXU01000003.1"/>
</dbReference>
<dbReference type="AlphaFoldDB" id="A0A1M5TYI7"/>
<evidence type="ECO:0000256" key="1">
    <source>
        <dbReference type="SAM" id="Phobius"/>
    </source>
</evidence>
<reference evidence="2 3" key="1">
    <citation type="submission" date="2016-11" db="EMBL/GenBank/DDBJ databases">
        <authorList>
            <person name="Jaros S."/>
            <person name="Januszkiewicz K."/>
            <person name="Wedrychowicz H."/>
        </authorList>
    </citation>
    <scope>NUCLEOTIDE SEQUENCE [LARGE SCALE GENOMIC DNA]</scope>
    <source>
        <strain evidence="2 3">DSM 6191</strain>
    </source>
</reference>
<keyword evidence="1" id="KW-0812">Transmembrane</keyword>
<keyword evidence="1" id="KW-1133">Transmembrane helix</keyword>
<name>A0A1M5TYI7_9CLOT</name>
<keyword evidence="1" id="KW-0472">Membrane</keyword>
<accession>A0A1M5TYI7</accession>
<proteinExistence type="predicted"/>
<dbReference type="InterPro" id="IPR032111">
    <property type="entry name" value="Clostridium_phage_holin"/>
</dbReference>
<evidence type="ECO:0000313" key="2">
    <source>
        <dbReference type="EMBL" id="SHH55809.1"/>
    </source>
</evidence>
<sequence>MEFTKFITENALILVPALYVLGMVLKGTEKIPDKYIPIVLLPIGVIASISMLGYTVQAIVQGVLVVGAAVYTNQLVKQINKSE</sequence>
<dbReference type="EMBL" id="FQXU01000003">
    <property type="protein sequence ID" value="SHH55809.1"/>
    <property type="molecule type" value="Genomic_DNA"/>
</dbReference>
<feature type="transmembrane region" description="Helical" evidence="1">
    <location>
        <begin position="6"/>
        <end position="23"/>
    </location>
</feature>